<dbReference type="RefSeq" id="WP_315744737.1">
    <property type="nucleotide sequence ID" value="NZ_JAVYAA010000002.1"/>
</dbReference>
<proteinExistence type="predicted"/>
<keyword evidence="2" id="KW-1185">Reference proteome</keyword>
<dbReference type="AlphaFoldDB" id="A0AAJ2JT54"/>
<sequence>MKHIYAAAGFRVGMLRECIRTAHSYETLIIMGMLKRECRPQDGEFYRLKL</sequence>
<gene>
    <name evidence="1" type="ORF">RQP50_08360</name>
</gene>
<dbReference type="Proteomes" id="UP001250538">
    <property type="component" value="Unassembled WGS sequence"/>
</dbReference>
<name>A0AAJ2JT54_9BACL</name>
<protein>
    <submittedName>
        <fullName evidence="1">Uncharacterized protein</fullName>
    </submittedName>
</protein>
<evidence type="ECO:0000313" key="2">
    <source>
        <dbReference type="Proteomes" id="UP001250538"/>
    </source>
</evidence>
<evidence type="ECO:0000313" key="1">
    <source>
        <dbReference type="EMBL" id="MDT8976256.1"/>
    </source>
</evidence>
<reference evidence="2" key="1">
    <citation type="submission" date="2023-09" db="EMBL/GenBank/DDBJ databases">
        <title>Paenibacillus sp. chi10 Genome sequencing and assembly.</title>
        <authorList>
            <person name="Kim I."/>
        </authorList>
    </citation>
    <scope>NUCLEOTIDE SEQUENCE [LARGE SCALE GENOMIC DNA]</scope>
    <source>
        <strain evidence="2">chi10</strain>
    </source>
</reference>
<organism evidence="1 2">
    <name type="scientific">Paenibacillus suaedae</name>
    <dbReference type="NCBI Taxonomy" id="3077233"/>
    <lineage>
        <taxon>Bacteria</taxon>
        <taxon>Bacillati</taxon>
        <taxon>Bacillota</taxon>
        <taxon>Bacilli</taxon>
        <taxon>Bacillales</taxon>
        <taxon>Paenibacillaceae</taxon>
        <taxon>Paenibacillus</taxon>
    </lineage>
</organism>
<comment type="caution">
    <text evidence="1">The sequence shown here is derived from an EMBL/GenBank/DDBJ whole genome shotgun (WGS) entry which is preliminary data.</text>
</comment>
<dbReference type="EMBL" id="JAVYAA010000002">
    <property type="protein sequence ID" value="MDT8976256.1"/>
    <property type="molecule type" value="Genomic_DNA"/>
</dbReference>
<accession>A0AAJ2JT54</accession>